<dbReference type="EMBL" id="JAPWDO010000010">
    <property type="protein sequence ID" value="KAJ5455008.1"/>
    <property type="molecule type" value="Genomic_DNA"/>
</dbReference>
<proteinExistence type="predicted"/>
<dbReference type="AlphaFoldDB" id="A0A9W9WDI7"/>
<sequence length="658" mass="75432">MGGGRISLKRSRTDFEDEESTDDGLEYNGFDDSAEEEWWREDESKEEDESKDSDCEQDVEEHEYTTSGDTARAVKIRLFLADEEMGEFEWMKNFVAECTCDGVVVATAFARYIHREDMRSEFWEKMEEPSEETCDVAFHVFDRYGTVKTKYKDHPVQRGTSVWGNELDHGPLFLIENLHVTALELRRKGLGQKVVSLLLEKAKQSCRDDKPDGEDVFFFYGSNEAFERAWTLHAIVSPGILTADIESLLVGKSAEERLMTRTEVQSAAIEFWRSCGFRRIGTSRCFVFSFDLHHQSHALPAVSDFEPRRSHAGDLEDEELEIMYETDRFTEAKKLKMGRLRDALPLHHAALTLADEELKAFFVTHADDKIGWDRVTNSEATLLHLTACELKPLSTQWLLENVHCADSWKAARDIDGYTPLEALQEKLETLRTQKEVGFRVLNISDNFKGYNDTAASCLSLLLRQDTLGINKACLRYGCTCGECVEGFLSARMRSSLIFHGEINYDLGKEEIDDGDFWIRDNEYILVHLDPDVRKNLKTNRSLRKGFVNIFLIAVECLKAKKVPIAENIKWCCNNRSEWPPHTKNYLRCAGTQMGCRAVLRYMFDAAKGEDEKAGNGECQLTLKKRWSDLPTCRNDHEFEFVARACGYDGDDFISLPCW</sequence>
<comment type="caution">
    <text evidence="2">The sequence shown here is derived from an EMBL/GenBank/DDBJ whole genome shotgun (WGS) entry which is preliminary data.</text>
</comment>
<gene>
    <name evidence="2" type="ORF">N7530_012777</name>
</gene>
<name>A0A9W9WDI7_9EURO</name>
<feature type="region of interest" description="Disordered" evidence="1">
    <location>
        <begin position="1"/>
        <end position="66"/>
    </location>
</feature>
<accession>A0A9W9WDI7</accession>
<dbReference type="Proteomes" id="UP001147760">
    <property type="component" value="Unassembled WGS sequence"/>
</dbReference>
<protein>
    <submittedName>
        <fullName evidence="2">Uncharacterized protein</fullName>
    </submittedName>
</protein>
<dbReference type="InterPro" id="IPR016181">
    <property type="entry name" value="Acyl_CoA_acyltransferase"/>
</dbReference>
<evidence type="ECO:0000256" key="1">
    <source>
        <dbReference type="SAM" id="MobiDB-lite"/>
    </source>
</evidence>
<keyword evidence="3" id="KW-1185">Reference proteome</keyword>
<organism evidence="2 3">
    <name type="scientific">Penicillium desertorum</name>
    <dbReference type="NCBI Taxonomy" id="1303715"/>
    <lineage>
        <taxon>Eukaryota</taxon>
        <taxon>Fungi</taxon>
        <taxon>Dikarya</taxon>
        <taxon>Ascomycota</taxon>
        <taxon>Pezizomycotina</taxon>
        <taxon>Eurotiomycetes</taxon>
        <taxon>Eurotiomycetidae</taxon>
        <taxon>Eurotiales</taxon>
        <taxon>Aspergillaceae</taxon>
        <taxon>Penicillium</taxon>
    </lineage>
</organism>
<evidence type="ECO:0000313" key="2">
    <source>
        <dbReference type="EMBL" id="KAJ5455008.1"/>
    </source>
</evidence>
<dbReference type="OrthoDB" id="508139at2759"/>
<evidence type="ECO:0000313" key="3">
    <source>
        <dbReference type="Proteomes" id="UP001147760"/>
    </source>
</evidence>
<feature type="compositionally biased region" description="Acidic residues" evidence="1">
    <location>
        <begin position="32"/>
        <end position="61"/>
    </location>
</feature>
<reference evidence="2" key="1">
    <citation type="submission" date="2022-12" db="EMBL/GenBank/DDBJ databases">
        <authorList>
            <person name="Petersen C."/>
        </authorList>
    </citation>
    <scope>NUCLEOTIDE SEQUENCE</scope>
    <source>
        <strain evidence="2">IBT 17660</strain>
    </source>
</reference>
<dbReference type="SUPFAM" id="SSF55729">
    <property type="entry name" value="Acyl-CoA N-acyltransferases (Nat)"/>
    <property type="match status" value="1"/>
</dbReference>
<reference evidence="2" key="2">
    <citation type="journal article" date="2023" name="IMA Fungus">
        <title>Comparative genomic study of the Penicillium genus elucidates a diverse pangenome and 15 lateral gene transfer events.</title>
        <authorList>
            <person name="Petersen C."/>
            <person name="Sorensen T."/>
            <person name="Nielsen M.R."/>
            <person name="Sondergaard T.E."/>
            <person name="Sorensen J.L."/>
            <person name="Fitzpatrick D.A."/>
            <person name="Frisvad J.C."/>
            <person name="Nielsen K.L."/>
        </authorList>
    </citation>
    <scope>NUCLEOTIDE SEQUENCE</scope>
    <source>
        <strain evidence="2">IBT 17660</strain>
    </source>
</reference>
<feature type="compositionally biased region" description="Acidic residues" evidence="1">
    <location>
        <begin position="15"/>
        <end position="25"/>
    </location>
</feature>